<keyword evidence="7" id="KW-0067">ATP-binding</keyword>
<organism evidence="12 13">
    <name type="scientific">Pediococcus acidilactici</name>
    <dbReference type="NCBI Taxonomy" id="1254"/>
    <lineage>
        <taxon>Bacteria</taxon>
        <taxon>Bacillati</taxon>
        <taxon>Bacillota</taxon>
        <taxon>Bacilli</taxon>
        <taxon>Lactobacillales</taxon>
        <taxon>Lactobacillaceae</taxon>
        <taxon>Pediococcus</taxon>
        <taxon>Pediococcus acidilactici group</taxon>
    </lineage>
</organism>
<evidence type="ECO:0000256" key="1">
    <source>
        <dbReference type="ARBA" id="ARBA00004956"/>
    </source>
</evidence>
<evidence type="ECO:0000256" key="3">
    <source>
        <dbReference type="ARBA" id="ARBA00022516"/>
    </source>
</evidence>
<evidence type="ECO:0000256" key="4">
    <source>
        <dbReference type="ARBA" id="ARBA00022679"/>
    </source>
</evidence>
<dbReference type="PANTHER" id="PTHR42853">
    <property type="entry name" value="ACETYL-COENZYME A CARBOXYLASE CARBOXYL TRANSFERASE SUBUNIT ALPHA"/>
    <property type="match status" value="1"/>
</dbReference>
<evidence type="ECO:0000313" key="12">
    <source>
        <dbReference type="EMBL" id="MDV2620269.1"/>
    </source>
</evidence>
<dbReference type="GO" id="GO:0003989">
    <property type="term" value="F:acetyl-CoA carboxylase activity"/>
    <property type="evidence" value="ECO:0007669"/>
    <property type="project" value="InterPro"/>
</dbReference>
<dbReference type="Pfam" id="PF03255">
    <property type="entry name" value="ACCA"/>
    <property type="match status" value="1"/>
</dbReference>
<dbReference type="Proteomes" id="UP001280897">
    <property type="component" value="Unassembled WGS sequence"/>
</dbReference>
<comment type="pathway">
    <text evidence="1">Lipid metabolism; malonyl-CoA biosynthesis; malonyl-CoA from acetyl-CoA: step 1/1.</text>
</comment>
<evidence type="ECO:0000256" key="10">
    <source>
        <dbReference type="ARBA" id="ARBA00049152"/>
    </source>
</evidence>
<dbReference type="PRINTS" id="PR01069">
    <property type="entry name" value="ACCCTRFRASEA"/>
</dbReference>
<dbReference type="GO" id="GO:0005524">
    <property type="term" value="F:ATP binding"/>
    <property type="evidence" value="ECO:0007669"/>
    <property type="project" value="UniProtKB-KW"/>
</dbReference>
<keyword evidence="6" id="KW-0276">Fatty acid metabolism</keyword>
<dbReference type="InterPro" id="IPR011763">
    <property type="entry name" value="COA_CT_C"/>
</dbReference>
<dbReference type="Gene3D" id="3.90.226.10">
    <property type="entry name" value="2-enoyl-CoA Hydratase, Chain A, domain 1"/>
    <property type="match status" value="1"/>
</dbReference>
<name>A0AAW8YFK4_PEDAC</name>
<dbReference type="InterPro" id="IPR001095">
    <property type="entry name" value="Acetyl_CoA_COase_a_su"/>
</dbReference>
<evidence type="ECO:0000256" key="9">
    <source>
        <dbReference type="ARBA" id="ARBA00023160"/>
    </source>
</evidence>
<dbReference type="InterPro" id="IPR029045">
    <property type="entry name" value="ClpP/crotonase-like_dom_sf"/>
</dbReference>
<dbReference type="GO" id="GO:0006633">
    <property type="term" value="P:fatty acid biosynthetic process"/>
    <property type="evidence" value="ECO:0007669"/>
    <property type="project" value="UniProtKB-KW"/>
</dbReference>
<evidence type="ECO:0000256" key="2">
    <source>
        <dbReference type="ARBA" id="ARBA00011883"/>
    </source>
</evidence>
<keyword evidence="5" id="KW-0547">Nucleotide-binding</keyword>
<dbReference type="NCBIfam" id="NF041504">
    <property type="entry name" value="AccA_sub"/>
    <property type="match status" value="1"/>
</dbReference>
<dbReference type="GO" id="GO:0016743">
    <property type="term" value="F:carboxyl- or carbamoyltransferase activity"/>
    <property type="evidence" value="ECO:0007669"/>
    <property type="project" value="InterPro"/>
</dbReference>
<evidence type="ECO:0000256" key="5">
    <source>
        <dbReference type="ARBA" id="ARBA00022741"/>
    </source>
</evidence>
<accession>A0AAW8YFK4</accession>
<dbReference type="EMBL" id="JAWJAV010000001">
    <property type="protein sequence ID" value="MDV2620269.1"/>
    <property type="molecule type" value="Genomic_DNA"/>
</dbReference>
<keyword evidence="8" id="KW-0443">Lipid metabolism</keyword>
<keyword evidence="3" id="KW-0444">Lipid biosynthesis</keyword>
<dbReference type="KEGG" id="paci:A4V11_01260"/>
<comment type="caution">
    <text evidence="12">The sequence shown here is derived from an EMBL/GenBank/DDBJ whole genome shotgun (WGS) entry which is preliminary data.</text>
</comment>
<keyword evidence="4" id="KW-0808">Transferase</keyword>
<evidence type="ECO:0000256" key="7">
    <source>
        <dbReference type="ARBA" id="ARBA00022840"/>
    </source>
</evidence>
<dbReference type="GO" id="GO:0009317">
    <property type="term" value="C:acetyl-CoA carboxylase complex"/>
    <property type="evidence" value="ECO:0007669"/>
    <property type="project" value="InterPro"/>
</dbReference>
<dbReference type="EC" id="2.1.3.15" evidence="2"/>
<sequence length="257" mass="28430">MKMTKTAYETVMAARAKEKVATEDLINNIFTDFTEFHGDRQLSDDPAIIGGIARLNGLPVTVIGTQKGKNTAENIERHFGTVEPEGYRKAIRLMKQAEKFKRPVITFVNTPGAYPGMDAEYHGQGSAIAQCLMVGMELRVPYISVIVGEGGSGGALALATADRVWMFENSIYSVLSPEGYASIVWKDAKRVADAAEELKLTPEILLTEGIIDKIIPEVVDQESTKVLKNMLVSEVESLRQFSADELVEQRHERFSKF</sequence>
<keyword evidence="9" id="KW-0275">Fatty acid biosynthesis</keyword>
<dbReference type="SUPFAM" id="SSF52096">
    <property type="entry name" value="ClpP/crotonase"/>
    <property type="match status" value="1"/>
</dbReference>
<feature type="domain" description="CoA carboxyltransferase C-terminal" evidence="11">
    <location>
        <begin position="1"/>
        <end position="237"/>
    </location>
</feature>
<dbReference type="PANTHER" id="PTHR42853:SF3">
    <property type="entry name" value="ACETYL-COENZYME A CARBOXYLASE CARBOXYL TRANSFERASE SUBUNIT ALPHA, CHLOROPLASTIC"/>
    <property type="match status" value="1"/>
</dbReference>
<gene>
    <name evidence="12" type="primary">accA</name>
    <name evidence="12" type="ORF">R0G89_00770</name>
</gene>
<comment type="catalytic activity">
    <reaction evidence="10">
        <text>N(6)-carboxybiotinyl-L-lysyl-[protein] + acetyl-CoA = N(6)-biotinyl-L-lysyl-[protein] + malonyl-CoA</text>
        <dbReference type="Rhea" id="RHEA:54728"/>
        <dbReference type="Rhea" id="RHEA-COMP:10505"/>
        <dbReference type="Rhea" id="RHEA-COMP:10506"/>
        <dbReference type="ChEBI" id="CHEBI:57288"/>
        <dbReference type="ChEBI" id="CHEBI:57384"/>
        <dbReference type="ChEBI" id="CHEBI:83144"/>
        <dbReference type="ChEBI" id="CHEBI:83145"/>
        <dbReference type="EC" id="2.1.3.15"/>
    </reaction>
</comment>
<protein>
    <recommendedName>
        <fullName evidence="2">acetyl-CoA carboxytransferase</fullName>
        <ecNumber evidence="2">2.1.3.15</ecNumber>
    </recommendedName>
</protein>
<evidence type="ECO:0000313" key="13">
    <source>
        <dbReference type="Proteomes" id="UP001280897"/>
    </source>
</evidence>
<dbReference type="AlphaFoldDB" id="A0AAW8YFK4"/>
<reference evidence="12" key="1">
    <citation type="journal article" date="2023" name="PeerJ">
        <title>Selection and evaluation of lactic acid bacteria from chicken feces in Thailand as potential probiotics.</title>
        <authorList>
            <person name="Khurajog B."/>
            <person name="Disastra Y."/>
            <person name="Lawwyne L.D."/>
            <person name="Sirichokchatchawan W."/>
            <person name="Niyomtham W."/>
            <person name="Yindee J."/>
            <person name="Hampson D.J."/>
            <person name="Prapasarakul N."/>
        </authorList>
    </citation>
    <scope>NUCLEOTIDE SEQUENCE</scope>
    <source>
        <strain evidence="12">BF9</strain>
    </source>
</reference>
<dbReference type="PROSITE" id="PS50989">
    <property type="entry name" value="COA_CT_CTER"/>
    <property type="match status" value="1"/>
</dbReference>
<evidence type="ECO:0000256" key="8">
    <source>
        <dbReference type="ARBA" id="ARBA00023098"/>
    </source>
</evidence>
<evidence type="ECO:0000259" key="11">
    <source>
        <dbReference type="PROSITE" id="PS50989"/>
    </source>
</evidence>
<proteinExistence type="predicted"/>
<reference evidence="12" key="2">
    <citation type="submission" date="2023-10" db="EMBL/GenBank/DDBJ databases">
        <authorList>
            <person name="Khurajog B."/>
        </authorList>
    </citation>
    <scope>NUCLEOTIDE SEQUENCE</scope>
    <source>
        <strain evidence="12">BF9</strain>
    </source>
</reference>
<evidence type="ECO:0000256" key="6">
    <source>
        <dbReference type="ARBA" id="ARBA00022832"/>
    </source>
</evidence>